<organism evidence="1 2">
    <name type="scientific">Epilithonimonas hominis</name>
    <dbReference type="NCBI Taxonomy" id="420404"/>
    <lineage>
        <taxon>Bacteria</taxon>
        <taxon>Pseudomonadati</taxon>
        <taxon>Bacteroidota</taxon>
        <taxon>Flavobacteriia</taxon>
        <taxon>Flavobacteriales</taxon>
        <taxon>Weeksellaceae</taxon>
        <taxon>Chryseobacterium group</taxon>
        <taxon>Epilithonimonas</taxon>
    </lineage>
</organism>
<gene>
    <name evidence="1" type="ORF">EGH73_03230</name>
</gene>
<comment type="caution">
    <text evidence="1">The sequence shown here is derived from an EMBL/GenBank/DDBJ whole genome shotgun (WGS) entry which is preliminary data.</text>
</comment>
<proteinExistence type="predicted"/>
<reference evidence="2" key="1">
    <citation type="submission" date="2018-11" db="EMBL/GenBank/DDBJ databases">
        <title>Proposal to divide the Flavobacteriaceae and reorganize its genera based on Amino Acid Identity values calculated from whole genome sequences.</title>
        <authorList>
            <person name="Nicholson A.C."/>
            <person name="Gulvik C.A."/>
            <person name="Whitney A.M."/>
            <person name="Humrighouse B.W."/>
            <person name="Bell M."/>
            <person name="Holmes B."/>
            <person name="Steigerwalt A."/>
            <person name="Villarma A."/>
            <person name="Sheth M."/>
            <person name="Batra D."/>
            <person name="Pryor J."/>
            <person name="Bernardet J.-F."/>
            <person name="Hugo C."/>
            <person name="Kampfer P."/>
            <person name="Newman J."/>
            <person name="Mcquiston J.R."/>
        </authorList>
    </citation>
    <scope>NUCLEOTIDE SEQUENCE [LARGE SCALE GENOMIC DNA]</scope>
    <source>
        <strain evidence="2">DSM 22165</strain>
    </source>
</reference>
<sequence>MFLQRSSRFPQKSPSKINQINENLNSKSKVMKNKILLSAFCIFALSSSFHSQETKNDEVSVSAPVEIIDRLNIPGPLKFNESEYFLAWSKQNSATWAQQQYILRDDDFKNYKELINISYFDKEIDMEMAAKQKVDYVEKLKEKNQDKYAFVGVTESPDGKEMIVDYLITVSPKEGESYAEYNIDRFKSFDANGKKSFLIFSYSKRLAGDLKYASRSLSKERSKLMEAVITTAVPPVTYKPTAVDPKKK</sequence>
<dbReference type="AlphaFoldDB" id="A0A3N0XAL6"/>
<evidence type="ECO:0000313" key="2">
    <source>
        <dbReference type="Proteomes" id="UP000267623"/>
    </source>
</evidence>
<protein>
    <submittedName>
        <fullName evidence="1">Uncharacterized protein</fullName>
    </submittedName>
</protein>
<name>A0A3N0XAL6_9FLAO</name>
<dbReference type="EMBL" id="RJTU01000021">
    <property type="protein sequence ID" value="ROI14424.1"/>
    <property type="molecule type" value="Genomic_DNA"/>
</dbReference>
<evidence type="ECO:0000313" key="1">
    <source>
        <dbReference type="EMBL" id="ROI14424.1"/>
    </source>
</evidence>
<accession>A0A3N0XAL6</accession>
<reference evidence="2" key="2">
    <citation type="submission" date="2018-11" db="EMBL/GenBank/DDBJ databases">
        <title>Proposal to divide the Flavobacteriaceae and reorganize its genera based on Amino Acid Identity values calculated from whole genome sequences.</title>
        <authorList>
            <person name="Nicholson A.C."/>
            <person name="Gulvik C.A."/>
            <person name="Whitney A.M."/>
            <person name="Humrighouse B.W."/>
            <person name="Bell M."/>
            <person name="Holmes B."/>
            <person name="Steigerwalt A."/>
            <person name="Villarma A."/>
            <person name="Sheth M."/>
            <person name="Batra D."/>
            <person name="Pryor J."/>
            <person name="Bernardet J.-F."/>
            <person name="Hugo C."/>
            <person name="Kampfer P."/>
            <person name="Newman J."/>
            <person name="Mcquiston J."/>
        </authorList>
    </citation>
    <scope>NUCLEOTIDE SEQUENCE [LARGE SCALE GENOMIC DNA]</scope>
    <source>
        <strain evidence="2">DSM 22165</strain>
    </source>
</reference>
<dbReference type="Proteomes" id="UP000267623">
    <property type="component" value="Unassembled WGS sequence"/>
</dbReference>